<dbReference type="RefSeq" id="WP_339586552.1">
    <property type="nucleotide sequence ID" value="NZ_JBBHJZ010000001.1"/>
</dbReference>
<feature type="compositionally biased region" description="Basic and acidic residues" evidence="1">
    <location>
        <begin position="1"/>
        <end position="19"/>
    </location>
</feature>
<evidence type="ECO:0000313" key="4">
    <source>
        <dbReference type="Proteomes" id="UP001361239"/>
    </source>
</evidence>
<keyword evidence="2" id="KW-1133">Transmembrane helix</keyword>
<reference evidence="3 4" key="1">
    <citation type="submission" date="2024-03" db="EMBL/GenBank/DDBJ databases">
        <authorList>
            <person name="Jo J.-H."/>
        </authorList>
    </citation>
    <scope>NUCLEOTIDE SEQUENCE [LARGE SCALE GENOMIC DNA]</scope>
    <source>
        <strain evidence="3 4">PS1R-30</strain>
    </source>
</reference>
<evidence type="ECO:0000313" key="3">
    <source>
        <dbReference type="EMBL" id="MEJ5976646.1"/>
    </source>
</evidence>
<sequence length="71" mass="7504">MHTEKHGTETHLNKIEARAGSRNKTNRNALAAGLVLVVIVFALIVGFGFLQTDRTGADEVTADNAAANTGQ</sequence>
<keyword evidence="2" id="KW-0812">Transmembrane</keyword>
<proteinExistence type="predicted"/>
<dbReference type="Proteomes" id="UP001361239">
    <property type="component" value="Unassembled WGS sequence"/>
</dbReference>
<keyword evidence="4" id="KW-1185">Reference proteome</keyword>
<gene>
    <name evidence="3" type="ORF">WG901_08370</name>
</gene>
<comment type="caution">
    <text evidence="3">The sequence shown here is derived from an EMBL/GenBank/DDBJ whole genome shotgun (WGS) entry which is preliminary data.</text>
</comment>
<evidence type="ECO:0000256" key="2">
    <source>
        <dbReference type="SAM" id="Phobius"/>
    </source>
</evidence>
<accession>A0ABU8RU96</accession>
<feature type="region of interest" description="Disordered" evidence="1">
    <location>
        <begin position="1"/>
        <end position="23"/>
    </location>
</feature>
<evidence type="ECO:0000256" key="1">
    <source>
        <dbReference type="SAM" id="MobiDB-lite"/>
    </source>
</evidence>
<protein>
    <submittedName>
        <fullName evidence="3">Uncharacterized protein</fullName>
    </submittedName>
</protein>
<feature type="transmembrane region" description="Helical" evidence="2">
    <location>
        <begin position="28"/>
        <end position="50"/>
    </location>
</feature>
<keyword evidence="2" id="KW-0472">Membrane</keyword>
<name>A0ABU8RU96_9SPHN</name>
<organism evidence="3 4">
    <name type="scientific">Novosphingobium anseongense</name>
    <dbReference type="NCBI Taxonomy" id="3133436"/>
    <lineage>
        <taxon>Bacteria</taxon>
        <taxon>Pseudomonadati</taxon>
        <taxon>Pseudomonadota</taxon>
        <taxon>Alphaproteobacteria</taxon>
        <taxon>Sphingomonadales</taxon>
        <taxon>Sphingomonadaceae</taxon>
        <taxon>Novosphingobium</taxon>
    </lineage>
</organism>
<dbReference type="EMBL" id="JBBHJZ010000001">
    <property type="protein sequence ID" value="MEJ5976646.1"/>
    <property type="molecule type" value="Genomic_DNA"/>
</dbReference>